<protein>
    <submittedName>
        <fullName evidence="1">Uncharacterized protein</fullName>
    </submittedName>
</protein>
<sequence>MAVEDGILSEDMQDLARVAPSKLEGGYGVVDAPESIALSNPRVIMDELTLSVGVIEDRPAIE</sequence>
<keyword evidence="2" id="KW-1185">Reference proteome</keyword>
<evidence type="ECO:0000313" key="1">
    <source>
        <dbReference type="EMBL" id="KDP30028.1"/>
    </source>
</evidence>
<name>A0A067K4P1_JATCU</name>
<accession>A0A067K4P1</accession>
<organism evidence="1 2">
    <name type="scientific">Jatropha curcas</name>
    <name type="common">Barbados nut</name>
    <dbReference type="NCBI Taxonomy" id="180498"/>
    <lineage>
        <taxon>Eukaryota</taxon>
        <taxon>Viridiplantae</taxon>
        <taxon>Streptophyta</taxon>
        <taxon>Embryophyta</taxon>
        <taxon>Tracheophyta</taxon>
        <taxon>Spermatophyta</taxon>
        <taxon>Magnoliopsida</taxon>
        <taxon>eudicotyledons</taxon>
        <taxon>Gunneridae</taxon>
        <taxon>Pentapetalae</taxon>
        <taxon>rosids</taxon>
        <taxon>fabids</taxon>
        <taxon>Malpighiales</taxon>
        <taxon>Euphorbiaceae</taxon>
        <taxon>Crotonoideae</taxon>
        <taxon>Jatropheae</taxon>
        <taxon>Jatropha</taxon>
    </lineage>
</organism>
<dbReference type="EMBL" id="KK914717">
    <property type="protein sequence ID" value="KDP30028.1"/>
    <property type="molecule type" value="Genomic_DNA"/>
</dbReference>
<evidence type="ECO:0000313" key="2">
    <source>
        <dbReference type="Proteomes" id="UP000027138"/>
    </source>
</evidence>
<proteinExistence type="predicted"/>
<reference evidence="1 2" key="1">
    <citation type="journal article" date="2014" name="PLoS ONE">
        <title>Global Analysis of Gene Expression Profiles in Physic Nut (Jatropha curcas L.) Seedlings Exposed to Salt Stress.</title>
        <authorList>
            <person name="Zhang L."/>
            <person name="Zhang C."/>
            <person name="Wu P."/>
            <person name="Chen Y."/>
            <person name="Li M."/>
            <person name="Jiang H."/>
            <person name="Wu G."/>
        </authorList>
    </citation>
    <scope>NUCLEOTIDE SEQUENCE [LARGE SCALE GENOMIC DNA]</scope>
    <source>
        <strain evidence="2">cv. GZQX0401</strain>
        <tissue evidence="1">Young leaves</tissue>
    </source>
</reference>
<dbReference type="AlphaFoldDB" id="A0A067K4P1"/>
<gene>
    <name evidence="1" type="ORF">JCGZ_18604</name>
</gene>
<dbReference type="Proteomes" id="UP000027138">
    <property type="component" value="Unassembled WGS sequence"/>
</dbReference>